<comment type="caution">
    <text evidence="3">The sequence shown here is derived from an EMBL/GenBank/DDBJ whole genome shotgun (WGS) entry which is preliminary data.</text>
</comment>
<dbReference type="PANTHER" id="PTHR37817:SF1">
    <property type="entry name" value="N-ACETYLTRANSFERASE EIS"/>
    <property type="match status" value="1"/>
</dbReference>
<dbReference type="KEGG" id="eth:CK496_08590"/>
<keyword evidence="4" id="KW-1185">Reference proteome</keyword>
<dbReference type="Pfam" id="PF13527">
    <property type="entry name" value="Acetyltransf_9"/>
    <property type="match status" value="1"/>
</dbReference>
<accession>A0A179EVF9</accession>
<dbReference type="GO" id="GO:0030649">
    <property type="term" value="P:aminoglycoside antibiotic catabolic process"/>
    <property type="evidence" value="ECO:0007669"/>
    <property type="project" value="TreeGrafter"/>
</dbReference>
<feature type="domain" description="N-acetyltransferase" evidence="1">
    <location>
        <begin position="3"/>
        <end position="150"/>
    </location>
</feature>
<reference evidence="3 4" key="1">
    <citation type="submission" date="2016-04" db="EMBL/GenBank/DDBJ databases">
        <title>Draft genome of an Enterococcus thailandicus strain isolated from bovine feces.</title>
        <authorList>
            <person name="Beukers A.G."/>
            <person name="Zaheer R."/>
            <person name="Goji N."/>
            <person name="Cook S.R."/>
            <person name="Amoako K."/>
            <person name="Chaves A.V."/>
            <person name="Ward M.P."/>
            <person name="Mcallister T.A."/>
        </authorList>
    </citation>
    <scope>NUCLEOTIDE SEQUENCE [LARGE SCALE GENOMIC DNA]</scope>
    <source>
        <strain evidence="3 4">F0711D 46</strain>
    </source>
</reference>
<proteinExistence type="predicted"/>
<gene>
    <name evidence="3" type="ORF">A6E74_00775</name>
    <name evidence="2" type="ORF">ETH01_07380</name>
</gene>
<evidence type="ECO:0000313" key="4">
    <source>
        <dbReference type="Proteomes" id="UP000078516"/>
    </source>
</evidence>
<evidence type="ECO:0000259" key="1">
    <source>
        <dbReference type="PROSITE" id="PS51186"/>
    </source>
</evidence>
<dbReference type="InterPro" id="IPR041380">
    <property type="entry name" value="Acetyltransf_17"/>
</dbReference>
<reference evidence="2 5" key="2">
    <citation type="submission" date="2019-07" db="EMBL/GenBank/DDBJ databases">
        <title>Whole genome shotgun sequence of Enterococcus thailandicus NBRC 101867.</title>
        <authorList>
            <person name="Hosoyama A."/>
            <person name="Uohara A."/>
            <person name="Ohji S."/>
            <person name="Ichikawa N."/>
        </authorList>
    </citation>
    <scope>NUCLEOTIDE SEQUENCE [LARGE SCALE GENOMIC DNA]</scope>
    <source>
        <strain evidence="2 5">NBRC 101867</strain>
    </source>
</reference>
<dbReference type="Gene3D" id="3.30.1050.10">
    <property type="entry name" value="SCP2 sterol-binding domain"/>
    <property type="match status" value="1"/>
</dbReference>
<dbReference type="OrthoDB" id="9768284at2"/>
<dbReference type="Pfam" id="PF13530">
    <property type="entry name" value="SCP2_2"/>
    <property type="match status" value="1"/>
</dbReference>
<dbReference type="PROSITE" id="PS51186">
    <property type="entry name" value="GNAT"/>
    <property type="match status" value="1"/>
</dbReference>
<dbReference type="EMBL" id="BJUG01000003">
    <property type="protein sequence ID" value="GEK36451.1"/>
    <property type="molecule type" value="Genomic_DNA"/>
</dbReference>
<dbReference type="SUPFAM" id="SSF55729">
    <property type="entry name" value="Acyl-CoA N-acyltransferases (Nat)"/>
    <property type="match status" value="1"/>
</dbReference>
<sequence length="393" mass="44782">MNKKVKELGSAQIDEMFDLAAYAFNFEDTFERRERFQTIAEHSWNYGFFNEEEQLMSQVMATPFPVAFHGKELLMAGIGYVASYPEARGQGGINQIMEQILTDCRERDVTLSYLAPFSYPFYRRYGYELLFEKVHYELASRDFPAVKKVPGKMVRTSFDQAQEAIAKIYPKMADNQRGAVAREAWWIDFKFRQKKGHQFALYYDEAGAVAGYLVYRLDTPTFTIVEWGYLTHTAFQALARFVGSHSGAFETFAFACGYAGNNLNTLLANPFAKTTITPDMMARIVDLAKFLAAYPFPKTQVAFAVEVTEDAYASWNEGIFEVVLVDGEVRVNPVTDSMLPRVSGTIQSLTQLFMGYKKVQELVFQEKLICSEALVEKLAELIPDQKPVLNDYF</sequence>
<dbReference type="EMBL" id="LWMN01000001">
    <property type="protein sequence ID" value="OAQ56940.1"/>
    <property type="molecule type" value="Genomic_DNA"/>
</dbReference>
<name>A0A179EVF9_ENTTH</name>
<dbReference type="InterPro" id="IPR000182">
    <property type="entry name" value="GNAT_dom"/>
</dbReference>
<dbReference type="Gene3D" id="3.40.630.30">
    <property type="match status" value="2"/>
</dbReference>
<dbReference type="Pfam" id="PF17668">
    <property type="entry name" value="Acetyltransf_17"/>
    <property type="match status" value="1"/>
</dbReference>
<dbReference type="GeneID" id="77487697"/>
<dbReference type="GO" id="GO:0034069">
    <property type="term" value="F:aminoglycoside N-acetyltransferase activity"/>
    <property type="evidence" value="ECO:0007669"/>
    <property type="project" value="TreeGrafter"/>
</dbReference>
<dbReference type="Proteomes" id="UP000321361">
    <property type="component" value="Unassembled WGS sequence"/>
</dbReference>
<evidence type="ECO:0000313" key="5">
    <source>
        <dbReference type="Proteomes" id="UP000321361"/>
    </source>
</evidence>
<organism evidence="3 4">
    <name type="scientific">Enterococcus thailandicus</name>
    <dbReference type="NCBI Taxonomy" id="417368"/>
    <lineage>
        <taxon>Bacteria</taxon>
        <taxon>Bacillati</taxon>
        <taxon>Bacillota</taxon>
        <taxon>Bacilli</taxon>
        <taxon>Lactobacillales</taxon>
        <taxon>Enterococcaceae</taxon>
        <taxon>Enterococcus</taxon>
    </lineage>
</organism>
<dbReference type="InterPro" id="IPR036527">
    <property type="entry name" value="SCP2_sterol-bd_dom_sf"/>
</dbReference>
<protein>
    <submittedName>
        <fullName evidence="3">Acetyltransferase</fullName>
    </submittedName>
</protein>
<dbReference type="InterPro" id="IPR016181">
    <property type="entry name" value="Acyl_CoA_acyltransferase"/>
</dbReference>
<dbReference type="InterPro" id="IPR025559">
    <property type="entry name" value="Eis_dom"/>
</dbReference>
<dbReference type="AlphaFoldDB" id="A0A179EVF9"/>
<dbReference type="PANTHER" id="PTHR37817">
    <property type="entry name" value="N-ACETYLTRANSFERASE EIS"/>
    <property type="match status" value="1"/>
</dbReference>
<evidence type="ECO:0000313" key="3">
    <source>
        <dbReference type="EMBL" id="OAQ56940.1"/>
    </source>
</evidence>
<dbReference type="Proteomes" id="UP000078516">
    <property type="component" value="Unassembled WGS sequence"/>
</dbReference>
<keyword evidence="3" id="KW-0808">Transferase</keyword>
<dbReference type="InterPro" id="IPR051554">
    <property type="entry name" value="Acetyltransferase_Eis"/>
</dbReference>
<evidence type="ECO:0000313" key="2">
    <source>
        <dbReference type="EMBL" id="GEK36451.1"/>
    </source>
</evidence>
<dbReference type="SUPFAM" id="SSF55718">
    <property type="entry name" value="SCP-like"/>
    <property type="match status" value="1"/>
</dbReference>
<dbReference type="RefSeq" id="WP_067480618.1">
    <property type="nucleotide sequence ID" value="NZ_BJUG01000003.1"/>
</dbReference>